<feature type="region of interest" description="Disordered" evidence="1">
    <location>
        <begin position="22"/>
        <end position="42"/>
    </location>
</feature>
<name>A0ABX9V7G2_9GAMM</name>
<comment type="caution">
    <text evidence="3">The sequence shown here is derived from an EMBL/GenBank/DDBJ whole genome shotgun (WGS) entry which is preliminary data.</text>
</comment>
<feature type="signal peptide" evidence="2">
    <location>
        <begin position="1"/>
        <end position="19"/>
    </location>
</feature>
<evidence type="ECO:0000256" key="2">
    <source>
        <dbReference type="SAM" id="SignalP"/>
    </source>
</evidence>
<keyword evidence="4" id="KW-1185">Reference proteome</keyword>
<evidence type="ECO:0000256" key="1">
    <source>
        <dbReference type="SAM" id="MobiDB-lite"/>
    </source>
</evidence>
<gene>
    <name evidence="3" type="ORF">EA795_07050</name>
</gene>
<organism evidence="3 4">
    <name type="scientific">Stutzerimonas nitrititolerans</name>
    <dbReference type="NCBI Taxonomy" id="2482751"/>
    <lineage>
        <taxon>Bacteria</taxon>
        <taxon>Pseudomonadati</taxon>
        <taxon>Pseudomonadota</taxon>
        <taxon>Gammaproteobacteria</taxon>
        <taxon>Pseudomonadales</taxon>
        <taxon>Pseudomonadaceae</taxon>
        <taxon>Stutzerimonas</taxon>
    </lineage>
</organism>
<feature type="compositionally biased region" description="Basic and acidic residues" evidence="1">
    <location>
        <begin position="29"/>
        <end position="42"/>
    </location>
</feature>
<dbReference type="InterPro" id="IPR021253">
    <property type="entry name" value="ZrgA-like"/>
</dbReference>
<sequence>MRHLLLALPFALLPVIAHANEHHHHDHHDHHDEHASLGSHEHGVAQLDAALEGTVLEIELRSPAINLLGFEHAANSAEDKRKVADARAQLEQPGRLFGLSAEAGCKLDEARLESPLFAGKGHEHEHEHEHEQHDAGTHSDVHAHYRYDCSTPDALTGLDLRALFEAFPGTEKIQAQVIGPNGQQGKLLRANQAQITF</sequence>
<reference evidence="3 4" key="1">
    <citation type="submission" date="2018-10" db="EMBL/GenBank/DDBJ databases">
        <title>Pseudomonas sp. GL14 genome.</title>
        <authorList>
            <person name="Peng J."/>
            <person name="Liu Z.-P."/>
        </authorList>
    </citation>
    <scope>NUCLEOTIDE SEQUENCE [LARGE SCALE GENOMIC DNA]</scope>
    <source>
        <strain evidence="3 4">GL14</strain>
    </source>
</reference>
<proteinExistence type="predicted"/>
<keyword evidence="2" id="KW-0732">Signal</keyword>
<evidence type="ECO:0000313" key="3">
    <source>
        <dbReference type="EMBL" id="RMI01974.1"/>
    </source>
</evidence>
<feature type="chain" id="PRO_5046366832" evidence="2">
    <location>
        <begin position="20"/>
        <end position="197"/>
    </location>
</feature>
<dbReference type="GeneID" id="84608787"/>
<dbReference type="Pfam" id="PF10986">
    <property type="entry name" value="ZrgA"/>
    <property type="match status" value="1"/>
</dbReference>
<accession>A0ABX9V7G2</accession>
<dbReference type="EMBL" id="RFFL01000004">
    <property type="protein sequence ID" value="RMI01974.1"/>
    <property type="molecule type" value="Genomic_DNA"/>
</dbReference>
<evidence type="ECO:0000313" key="4">
    <source>
        <dbReference type="Proteomes" id="UP000269134"/>
    </source>
</evidence>
<dbReference type="RefSeq" id="WP_122076337.1">
    <property type="nucleotide sequence ID" value="NZ_RFFL01000004.1"/>
</dbReference>
<protein>
    <submittedName>
        <fullName evidence="3">DUF2796 domain-containing protein</fullName>
    </submittedName>
</protein>
<dbReference type="Proteomes" id="UP000269134">
    <property type="component" value="Unassembled WGS sequence"/>
</dbReference>